<dbReference type="SUPFAM" id="SSF52540">
    <property type="entry name" value="P-loop containing nucleoside triphosphate hydrolases"/>
    <property type="match status" value="1"/>
</dbReference>
<evidence type="ECO:0000256" key="4">
    <source>
        <dbReference type="ARBA" id="ARBA00023288"/>
    </source>
</evidence>
<sequence length="986" mass="109739">MPHICKRLMRSGLRYLWLSLSSGVEPFFPVRVRVRRYATVRYDSTLRFDIAWDASRALRTAEPQLPYDLPSLRSFDVRLPPPTSYSKAEGSDTFGVTLDIGLCSNTTQLEERTYGDDAPHDADLRRRHHRGGRDRRDGVCAQGGGAEEEAEEEEGCVFHLSLPLFNFPFLTDEFMSRTRNAEGAPTKMTTTLPPPAPVPYGLPSPSYNANVPLSPQLSQPPPLQPRPYPYQPSYQPQPYYPSESSPPAPSSIPPGMDPLPTDPKVHFIHPPFATFPDSNQHPDGLTYSLMAENPEWFLDPHDFISQHNTNPNAISYPPHLEPPRGWCPAKKKDLKERGGEGWPEGEEPRLRCTFCRRTYAGVNAKSMWRRHVFEKHKIAMSNRRDGGTDRPRGRGSGKENKLQISGRTREDAHDSLLSIIVAPQTAPENVSHKSRFRSSKPIEVPKTRDRERRRTQQLLPLTQYHFQQELIPPAQEERELEAPLKATTPPLTPHVSSDPPVVLGENSDGLVSPSPNISHPVIPESPYNPLQTPSFRHSPPRLPSDQPWRYPSPSHPLHSNTRDLSLTVLTRPTATPVVKGLPSFGISPMTMLSMHSSPLSAIIHSDIEPFETPARAKFFFAKPPPRLRLADQISSPLSTSPVVGTSSSQELQGSPLPRKRRRAVVEHRRNSSDVSEAWLLENCLAPSSLPVDTSNNDPFSIYDSWPPAGEESTISPVRLPRTRLDAESPVLRNGSSTVVGLGIGLLEPFRYPEDESSSTAVDADLTVILSSPVLGEAMSLDEGSPHPKKRKVLQEVYRVVVGDGAVGKTCLLISYTTNAFPGEYIPTVFDNYSANVMVDGKTISLGLWDTAGQEDYDRLRPLSYPQTDVFLICFSLVSPPSYENVRTKWYPEISHHAPSTSIVLVGTKLDLREDPTTIEKLRDRRMAPIQYSQGVAMCKDIGAVKYLECSALTQKGLKTVFDEAIRAVLNPPPQIKKKSGSKCIIA</sequence>
<dbReference type="InterPro" id="IPR003578">
    <property type="entry name" value="Small_GTPase_Rho"/>
</dbReference>
<dbReference type="FunFam" id="3.40.50.300:FF:000088">
    <property type="entry name" value="Ras-related C3 botulinum toxin substrate 1"/>
    <property type="match status" value="1"/>
</dbReference>
<feature type="compositionally biased region" description="Pro residues" evidence="6">
    <location>
        <begin position="218"/>
        <end position="230"/>
    </location>
</feature>
<dbReference type="PROSITE" id="PS51420">
    <property type="entry name" value="RHO"/>
    <property type="match status" value="1"/>
</dbReference>
<feature type="compositionally biased region" description="Low complexity" evidence="6">
    <location>
        <begin position="231"/>
        <end position="243"/>
    </location>
</feature>
<dbReference type="SMART" id="SM00173">
    <property type="entry name" value="RAS"/>
    <property type="match status" value="1"/>
</dbReference>
<accession>A0A9W8K5X9</accession>
<dbReference type="PANTHER" id="PTHR24072">
    <property type="entry name" value="RHO FAMILY GTPASE"/>
    <property type="match status" value="1"/>
</dbReference>
<evidence type="ECO:0000256" key="6">
    <source>
        <dbReference type="SAM" id="MobiDB-lite"/>
    </source>
</evidence>
<dbReference type="InterPro" id="IPR027417">
    <property type="entry name" value="P-loop_NTPase"/>
</dbReference>
<feature type="region of interest" description="Disordered" evidence="6">
    <location>
        <begin position="379"/>
        <end position="410"/>
    </location>
</feature>
<name>A0A9W8K5X9_9AGAR</name>
<feature type="region of interest" description="Disordered" evidence="6">
    <location>
        <begin position="426"/>
        <end position="466"/>
    </location>
</feature>
<dbReference type="PROSITE" id="PS51419">
    <property type="entry name" value="RAB"/>
    <property type="match status" value="1"/>
</dbReference>
<gene>
    <name evidence="7" type="ORF">NLJ89_g2410</name>
</gene>
<dbReference type="OrthoDB" id="2333993at2759"/>
<evidence type="ECO:0000256" key="2">
    <source>
        <dbReference type="ARBA" id="ARBA00022741"/>
    </source>
</evidence>
<feature type="region of interest" description="Disordered" evidence="6">
    <location>
        <begin position="181"/>
        <end position="261"/>
    </location>
</feature>
<evidence type="ECO:0000313" key="8">
    <source>
        <dbReference type="Proteomes" id="UP001148786"/>
    </source>
</evidence>
<dbReference type="SMART" id="SM00174">
    <property type="entry name" value="RHO"/>
    <property type="match status" value="1"/>
</dbReference>
<evidence type="ECO:0000256" key="5">
    <source>
        <dbReference type="ARBA" id="ARBA00023289"/>
    </source>
</evidence>
<dbReference type="Pfam" id="PF00071">
    <property type="entry name" value="Ras"/>
    <property type="match status" value="1"/>
</dbReference>
<dbReference type="GO" id="GO:0003924">
    <property type="term" value="F:GTPase activity"/>
    <property type="evidence" value="ECO:0007669"/>
    <property type="project" value="InterPro"/>
</dbReference>
<keyword evidence="2" id="KW-0547">Nucleotide-binding</keyword>
<dbReference type="InterPro" id="IPR005225">
    <property type="entry name" value="Small_GTP-bd"/>
</dbReference>
<feature type="compositionally biased region" description="Basic and acidic residues" evidence="6">
    <location>
        <begin position="382"/>
        <end position="410"/>
    </location>
</feature>
<dbReference type="Gene3D" id="3.40.50.300">
    <property type="entry name" value="P-loop containing nucleotide triphosphate hydrolases"/>
    <property type="match status" value="1"/>
</dbReference>
<proteinExistence type="predicted"/>
<dbReference type="SMART" id="SM00175">
    <property type="entry name" value="RAB"/>
    <property type="match status" value="1"/>
</dbReference>
<protein>
    <submittedName>
        <fullName evidence="7">Uncharacterized protein</fullName>
    </submittedName>
</protein>
<keyword evidence="5" id="KW-0636">Prenylation</keyword>
<feature type="region of interest" description="Disordered" evidence="6">
    <location>
        <begin position="484"/>
        <end position="559"/>
    </location>
</feature>
<dbReference type="GO" id="GO:0007264">
    <property type="term" value="P:small GTPase-mediated signal transduction"/>
    <property type="evidence" value="ECO:0007669"/>
    <property type="project" value="InterPro"/>
</dbReference>
<comment type="caution">
    <text evidence="7">The sequence shown here is derived from an EMBL/GenBank/DDBJ whole genome shotgun (WGS) entry which is preliminary data.</text>
</comment>
<keyword evidence="8" id="KW-1185">Reference proteome</keyword>
<reference evidence="7" key="1">
    <citation type="submission" date="2022-07" db="EMBL/GenBank/DDBJ databases">
        <title>Genome Sequence of Agrocybe chaxingu.</title>
        <authorList>
            <person name="Buettner E."/>
        </authorList>
    </citation>
    <scope>NUCLEOTIDE SEQUENCE</scope>
    <source>
        <strain evidence="7">MP-N11</strain>
    </source>
</reference>
<feature type="compositionally biased region" description="Polar residues" evidence="6">
    <location>
        <begin position="456"/>
        <end position="466"/>
    </location>
</feature>
<keyword evidence="3" id="KW-0342">GTP-binding</keyword>
<feature type="compositionally biased region" description="Basic and acidic residues" evidence="6">
    <location>
        <begin position="443"/>
        <end position="454"/>
    </location>
</feature>
<dbReference type="NCBIfam" id="TIGR00231">
    <property type="entry name" value="small_GTP"/>
    <property type="match status" value="1"/>
</dbReference>
<dbReference type="Proteomes" id="UP001148786">
    <property type="component" value="Unassembled WGS sequence"/>
</dbReference>
<feature type="compositionally biased region" description="Basic and acidic residues" evidence="6">
    <location>
        <begin position="111"/>
        <end position="124"/>
    </location>
</feature>
<feature type="region of interest" description="Disordered" evidence="6">
    <location>
        <begin position="637"/>
        <end position="668"/>
    </location>
</feature>
<evidence type="ECO:0000256" key="3">
    <source>
        <dbReference type="ARBA" id="ARBA00023134"/>
    </source>
</evidence>
<organism evidence="7 8">
    <name type="scientific">Agrocybe chaxingu</name>
    <dbReference type="NCBI Taxonomy" id="84603"/>
    <lineage>
        <taxon>Eukaryota</taxon>
        <taxon>Fungi</taxon>
        <taxon>Dikarya</taxon>
        <taxon>Basidiomycota</taxon>
        <taxon>Agaricomycotina</taxon>
        <taxon>Agaricomycetes</taxon>
        <taxon>Agaricomycetidae</taxon>
        <taxon>Agaricales</taxon>
        <taxon>Agaricineae</taxon>
        <taxon>Strophariaceae</taxon>
        <taxon>Agrocybe</taxon>
    </lineage>
</organism>
<dbReference type="PRINTS" id="PR00449">
    <property type="entry name" value="RASTRNSFRMNG"/>
</dbReference>
<dbReference type="InterPro" id="IPR001806">
    <property type="entry name" value="Small_GTPase"/>
</dbReference>
<dbReference type="AlphaFoldDB" id="A0A9W8K5X9"/>
<feature type="compositionally biased region" description="Pro residues" evidence="6">
    <location>
        <begin position="244"/>
        <end position="261"/>
    </location>
</feature>
<keyword evidence="1" id="KW-0488">Methylation</keyword>
<feature type="compositionally biased region" description="Pro residues" evidence="6">
    <location>
        <begin position="192"/>
        <end position="202"/>
    </location>
</feature>
<dbReference type="PROSITE" id="PS51421">
    <property type="entry name" value="RAS"/>
    <property type="match status" value="1"/>
</dbReference>
<evidence type="ECO:0000313" key="7">
    <source>
        <dbReference type="EMBL" id="KAJ3514375.1"/>
    </source>
</evidence>
<dbReference type="GO" id="GO:0005525">
    <property type="term" value="F:GTP binding"/>
    <property type="evidence" value="ECO:0007669"/>
    <property type="project" value="UniProtKB-KW"/>
</dbReference>
<dbReference type="EMBL" id="JANKHO010000148">
    <property type="protein sequence ID" value="KAJ3514375.1"/>
    <property type="molecule type" value="Genomic_DNA"/>
</dbReference>
<keyword evidence="4" id="KW-0449">Lipoprotein</keyword>
<feature type="compositionally biased region" description="Polar residues" evidence="6">
    <location>
        <begin position="637"/>
        <end position="652"/>
    </location>
</feature>
<evidence type="ECO:0000256" key="1">
    <source>
        <dbReference type="ARBA" id="ARBA00022481"/>
    </source>
</evidence>
<feature type="region of interest" description="Disordered" evidence="6">
    <location>
        <begin position="111"/>
        <end position="148"/>
    </location>
</feature>